<dbReference type="GO" id="GO:0004479">
    <property type="term" value="F:methionyl-tRNA formyltransferase activity"/>
    <property type="evidence" value="ECO:0007669"/>
    <property type="project" value="TreeGrafter"/>
</dbReference>
<accession>A0A382FKS1</accession>
<gene>
    <name evidence="2" type="ORF">METZ01_LOCUS215667</name>
</gene>
<dbReference type="InterPro" id="IPR036477">
    <property type="entry name" value="Formyl_transf_N_sf"/>
</dbReference>
<dbReference type="GO" id="GO:0005829">
    <property type="term" value="C:cytosol"/>
    <property type="evidence" value="ECO:0007669"/>
    <property type="project" value="TreeGrafter"/>
</dbReference>
<dbReference type="Gene3D" id="3.40.50.12230">
    <property type="match status" value="1"/>
</dbReference>
<dbReference type="PANTHER" id="PTHR11138:SF5">
    <property type="entry name" value="METHIONYL-TRNA FORMYLTRANSFERASE, MITOCHONDRIAL"/>
    <property type="match status" value="1"/>
</dbReference>
<dbReference type="AlphaFoldDB" id="A0A382FKS1"/>
<feature type="non-terminal residue" evidence="2">
    <location>
        <position position="173"/>
    </location>
</feature>
<evidence type="ECO:0000259" key="1">
    <source>
        <dbReference type="Pfam" id="PF00551"/>
    </source>
</evidence>
<protein>
    <recommendedName>
        <fullName evidence="1">Formyl transferase N-terminal domain-containing protein</fullName>
    </recommendedName>
</protein>
<name>A0A382FKS1_9ZZZZ</name>
<dbReference type="Pfam" id="PF00551">
    <property type="entry name" value="Formyl_trans_N"/>
    <property type="match status" value="1"/>
</dbReference>
<dbReference type="CDD" id="cd08369">
    <property type="entry name" value="FMT_core"/>
    <property type="match status" value="1"/>
</dbReference>
<reference evidence="2" key="1">
    <citation type="submission" date="2018-05" db="EMBL/GenBank/DDBJ databases">
        <authorList>
            <person name="Lanie J.A."/>
            <person name="Ng W.-L."/>
            <person name="Kazmierczak K.M."/>
            <person name="Andrzejewski T.M."/>
            <person name="Davidsen T.M."/>
            <person name="Wayne K.J."/>
            <person name="Tettelin H."/>
            <person name="Glass J.I."/>
            <person name="Rusch D."/>
            <person name="Podicherti R."/>
            <person name="Tsui H.-C.T."/>
            <person name="Winkler M.E."/>
        </authorList>
    </citation>
    <scope>NUCLEOTIDE SEQUENCE</scope>
</reference>
<feature type="domain" description="Formyl transferase N-terminal" evidence="1">
    <location>
        <begin position="26"/>
        <end position="167"/>
    </location>
</feature>
<sequence>MFGYGELAVAAAETLIGLGAHLVALVVPSNRTGVDVTRAENMAQQRGLTQLTQPETSDIGSFADRLRALAPDLAVIWSYSMILPPELISLLPLGCVNVHSGLLPEYRGGHVMQWAIINGECETGVTLHYLDEGIDTGPLIAQSRFPIEIHDDGVSVQRKLQLSGTALLQEWWP</sequence>
<evidence type="ECO:0000313" key="2">
    <source>
        <dbReference type="EMBL" id="SVB62813.1"/>
    </source>
</evidence>
<dbReference type="SUPFAM" id="SSF53328">
    <property type="entry name" value="Formyltransferase"/>
    <property type="match status" value="1"/>
</dbReference>
<dbReference type="EMBL" id="UINC01050169">
    <property type="protein sequence ID" value="SVB62813.1"/>
    <property type="molecule type" value="Genomic_DNA"/>
</dbReference>
<dbReference type="InterPro" id="IPR002376">
    <property type="entry name" value="Formyl_transf_N"/>
</dbReference>
<dbReference type="PANTHER" id="PTHR11138">
    <property type="entry name" value="METHIONYL-TRNA FORMYLTRANSFERASE"/>
    <property type="match status" value="1"/>
</dbReference>
<organism evidence="2">
    <name type="scientific">marine metagenome</name>
    <dbReference type="NCBI Taxonomy" id="408172"/>
    <lineage>
        <taxon>unclassified sequences</taxon>
        <taxon>metagenomes</taxon>
        <taxon>ecological metagenomes</taxon>
    </lineage>
</organism>
<proteinExistence type="predicted"/>